<organism evidence="6 7">
    <name type="scientific">Tetrahymena thermophila (strain SB210)</name>
    <dbReference type="NCBI Taxonomy" id="312017"/>
    <lineage>
        <taxon>Eukaryota</taxon>
        <taxon>Sar</taxon>
        <taxon>Alveolata</taxon>
        <taxon>Ciliophora</taxon>
        <taxon>Intramacronucleata</taxon>
        <taxon>Oligohymenophorea</taxon>
        <taxon>Hymenostomatida</taxon>
        <taxon>Tetrahymenina</taxon>
        <taxon>Tetrahymenidae</taxon>
        <taxon>Tetrahymena</taxon>
    </lineage>
</organism>
<dbReference type="SUPFAM" id="SSF54001">
    <property type="entry name" value="Cysteine proteinases"/>
    <property type="match status" value="1"/>
</dbReference>
<keyword evidence="6" id="KW-0378">Hydrolase</keyword>
<keyword evidence="7" id="KW-1185">Reference proteome</keyword>
<dbReference type="PRINTS" id="PR00705">
    <property type="entry name" value="PAPAIN"/>
</dbReference>
<dbReference type="InterPro" id="IPR039417">
    <property type="entry name" value="Peptidase_C1A_papain-like"/>
</dbReference>
<dbReference type="InterPro" id="IPR013128">
    <property type="entry name" value="Peptidase_C1A"/>
</dbReference>
<dbReference type="InterPro" id="IPR038765">
    <property type="entry name" value="Papain-like_cys_pep_sf"/>
</dbReference>
<dbReference type="InterPro" id="IPR013201">
    <property type="entry name" value="Prot_inhib_I29"/>
</dbReference>
<dbReference type="HOGENOM" id="CLU_012184_1_2_1"/>
<keyword evidence="6" id="KW-0645">Protease</keyword>
<dbReference type="Pfam" id="PF00112">
    <property type="entry name" value="Peptidase_C1"/>
    <property type="match status" value="1"/>
</dbReference>
<evidence type="ECO:0000313" key="6">
    <source>
        <dbReference type="EMBL" id="EAR85108.1"/>
    </source>
</evidence>
<comment type="similarity">
    <text evidence="1">Belongs to the peptidase C1 family.</text>
</comment>
<dbReference type="PROSITE" id="PS00139">
    <property type="entry name" value="THIOL_PROTEASE_CYS"/>
    <property type="match status" value="1"/>
</dbReference>
<feature type="domain" description="Peptidase C1A papain C-terminal" evidence="4">
    <location>
        <begin position="117"/>
        <end position="324"/>
    </location>
</feature>
<dbReference type="AlphaFoldDB" id="I7MCX6"/>
<dbReference type="InterPro" id="IPR025660">
    <property type="entry name" value="Pept_his_AS"/>
</dbReference>
<dbReference type="PANTHER" id="PTHR12411">
    <property type="entry name" value="CYSTEINE PROTEASE FAMILY C1-RELATED"/>
    <property type="match status" value="1"/>
</dbReference>
<keyword evidence="2" id="KW-0865">Zymogen</keyword>
<evidence type="ECO:0000259" key="4">
    <source>
        <dbReference type="SMART" id="SM00645"/>
    </source>
</evidence>
<sequence length="325" mass="35430">MRTQLLIAAALGLTLLGLTSYLFLHKSTQVGYTDDQINMWKGFKKTYNKKFSSEDADQEAYRMNVFFDNVEYASQDSTMGITKFMDLTPVEFAQLYLNPIENVEGSIETFQAIQANGDIVVDWVAKGAVTPVKDQGGCGGCWSFATTGGVEGANFVYKNVLPNLSEQQLIDCDTQNSGCGGGLRDVALNYVKATGLATEQDYPYEAKDGKCRLEGKSHPWTVSGYTSIKQCADLVTAIQKAPVTVGIDASNLQFYTGGIFSKCATNINHGVLLVGYDSVNQSWKVKNSWGPNFGEHGYFQLSAKVTGDQIANTCGICSRAYAPYI</sequence>
<dbReference type="RefSeq" id="XP_001032771.1">
    <property type="nucleotide sequence ID" value="XM_001032771.3"/>
</dbReference>
<evidence type="ECO:0000313" key="7">
    <source>
        <dbReference type="Proteomes" id="UP000009168"/>
    </source>
</evidence>
<dbReference type="SMART" id="SM00848">
    <property type="entry name" value="Inhibitor_I29"/>
    <property type="match status" value="1"/>
</dbReference>
<dbReference type="EMBL" id="GG662522">
    <property type="protein sequence ID" value="EAR85108.1"/>
    <property type="molecule type" value="Genomic_DNA"/>
</dbReference>
<dbReference type="InterPro" id="IPR000668">
    <property type="entry name" value="Peptidase_C1A_C"/>
</dbReference>
<dbReference type="CDD" id="cd02248">
    <property type="entry name" value="Peptidase_C1A"/>
    <property type="match status" value="1"/>
</dbReference>
<dbReference type="OrthoDB" id="190265at2759"/>
<reference evidence="7" key="1">
    <citation type="journal article" date="2006" name="PLoS Biol.">
        <title>Macronuclear genome sequence of the ciliate Tetrahymena thermophila, a model eukaryote.</title>
        <authorList>
            <person name="Eisen J.A."/>
            <person name="Coyne R.S."/>
            <person name="Wu M."/>
            <person name="Wu D."/>
            <person name="Thiagarajan M."/>
            <person name="Wortman J.R."/>
            <person name="Badger J.H."/>
            <person name="Ren Q."/>
            <person name="Amedeo P."/>
            <person name="Jones K.M."/>
            <person name="Tallon L.J."/>
            <person name="Delcher A.L."/>
            <person name="Salzberg S.L."/>
            <person name="Silva J.C."/>
            <person name="Haas B.J."/>
            <person name="Majoros W.H."/>
            <person name="Farzad M."/>
            <person name="Carlton J.M."/>
            <person name="Smith R.K. Jr."/>
            <person name="Garg J."/>
            <person name="Pearlman R.E."/>
            <person name="Karrer K.M."/>
            <person name="Sun L."/>
            <person name="Manning G."/>
            <person name="Elde N.C."/>
            <person name="Turkewitz A.P."/>
            <person name="Asai D.J."/>
            <person name="Wilkes D.E."/>
            <person name="Wang Y."/>
            <person name="Cai H."/>
            <person name="Collins K."/>
            <person name="Stewart B.A."/>
            <person name="Lee S.R."/>
            <person name="Wilamowska K."/>
            <person name="Weinberg Z."/>
            <person name="Ruzzo W.L."/>
            <person name="Wloga D."/>
            <person name="Gaertig J."/>
            <person name="Frankel J."/>
            <person name="Tsao C.-C."/>
            <person name="Gorovsky M.A."/>
            <person name="Keeling P.J."/>
            <person name="Waller R.F."/>
            <person name="Patron N.J."/>
            <person name="Cherry J.M."/>
            <person name="Stover N.A."/>
            <person name="Krieger C.J."/>
            <person name="del Toro C."/>
            <person name="Ryder H.F."/>
            <person name="Williamson S.C."/>
            <person name="Barbeau R.A."/>
            <person name="Hamilton E.P."/>
            <person name="Orias E."/>
        </authorList>
    </citation>
    <scope>NUCLEOTIDE SEQUENCE [LARGE SCALE GENOMIC DNA]</scope>
    <source>
        <strain evidence="7">SB210</strain>
    </source>
</reference>
<accession>I7MCX6</accession>
<proteinExistence type="inferred from homology"/>
<gene>
    <name evidence="6" type="ORF">TTHERM_00530660</name>
</gene>
<dbReference type="STRING" id="312017.I7MCX6"/>
<dbReference type="GO" id="GO:0006508">
    <property type="term" value="P:proteolysis"/>
    <property type="evidence" value="ECO:0007669"/>
    <property type="project" value="UniProtKB-KW"/>
</dbReference>
<feature type="domain" description="Cathepsin propeptide inhibitor" evidence="5">
    <location>
        <begin position="40"/>
        <end position="92"/>
    </location>
</feature>
<dbReference type="Proteomes" id="UP000009168">
    <property type="component" value="Unassembled WGS sequence"/>
</dbReference>
<dbReference type="PROSITE" id="PS00639">
    <property type="entry name" value="THIOL_PROTEASE_HIS"/>
    <property type="match status" value="1"/>
</dbReference>
<evidence type="ECO:0000256" key="1">
    <source>
        <dbReference type="ARBA" id="ARBA00008455"/>
    </source>
</evidence>
<dbReference type="KEGG" id="tet:TTHERM_00530660"/>
<protein>
    <submittedName>
        <fullName evidence="6">Papain family cysteine protease</fullName>
    </submittedName>
</protein>
<dbReference type="InterPro" id="IPR000169">
    <property type="entry name" value="Pept_cys_AS"/>
</dbReference>
<keyword evidence="3" id="KW-1015">Disulfide bond</keyword>
<dbReference type="GO" id="GO:0008234">
    <property type="term" value="F:cysteine-type peptidase activity"/>
    <property type="evidence" value="ECO:0007669"/>
    <property type="project" value="InterPro"/>
</dbReference>
<dbReference type="GeneID" id="7827389"/>
<name>I7MCX6_TETTS</name>
<evidence type="ECO:0000256" key="3">
    <source>
        <dbReference type="ARBA" id="ARBA00023157"/>
    </source>
</evidence>
<dbReference type="InParanoid" id="I7MCX6"/>
<dbReference type="SMART" id="SM00645">
    <property type="entry name" value="Pept_C1"/>
    <property type="match status" value="1"/>
</dbReference>
<evidence type="ECO:0000259" key="5">
    <source>
        <dbReference type="SMART" id="SM00848"/>
    </source>
</evidence>
<dbReference type="Gene3D" id="3.90.70.10">
    <property type="entry name" value="Cysteine proteinases"/>
    <property type="match status" value="1"/>
</dbReference>
<dbReference type="eggNOG" id="KOG1543">
    <property type="taxonomic scope" value="Eukaryota"/>
</dbReference>
<evidence type="ECO:0000256" key="2">
    <source>
        <dbReference type="ARBA" id="ARBA00023145"/>
    </source>
</evidence>